<sequence length="191" mass="22029">MFRCEKLEVALTAAPGAKHHRLVARGHVDGEWSHRRRRTEIGIKKYTTVEKIPSGSIVRAACCHVKQGRALHVHRDAPLLLDCLLEYKKIENQINVEIVGDQDKIEKAEHMAKVCANVIDLKPNIVFTEKEVSALAQHFLLKAEITAIRRLRKTDNNQLARRRWCLRRHRTAKLSKFAEMQRSTRASWLSK</sequence>
<name>A0ABD1DIT8_CULPP</name>
<dbReference type="Proteomes" id="UP001562425">
    <property type="component" value="Unassembled WGS sequence"/>
</dbReference>
<accession>A0ABD1DIT8</accession>
<proteinExistence type="predicted"/>
<dbReference type="Gene3D" id="3.50.7.10">
    <property type="entry name" value="GroEL"/>
    <property type="match status" value="1"/>
</dbReference>
<dbReference type="Pfam" id="PF00118">
    <property type="entry name" value="Cpn60_TCP1"/>
    <property type="match status" value="1"/>
</dbReference>
<gene>
    <name evidence="1" type="ORF">pipiens_008192</name>
</gene>
<protein>
    <submittedName>
        <fullName evidence="1">Uncharacterized protein</fullName>
    </submittedName>
</protein>
<dbReference type="InterPro" id="IPR027409">
    <property type="entry name" value="GroEL-like_apical_dom_sf"/>
</dbReference>
<keyword evidence="2" id="KW-1185">Reference proteome</keyword>
<organism evidence="1 2">
    <name type="scientific">Culex pipiens pipiens</name>
    <name type="common">Northern house mosquito</name>
    <dbReference type="NCBI Taxonomy" id="38569"/>
    <lineage>
        <taxon>Eukaryota</taxon>
        <taxon>Metazoa</taxon>
        <taxon>Ecdysozoa</taxon>
        <taxon>Arthropoda</taxon>
        <taxon>Hexapoda</taxon>
        <taxon>Insecta</taxon>
        <taxon>Pterygota</taxon>
        <taxon>Neoptera</taxon>
        <taxon>Endopterygota</taxon>
        <taxon>Diptera</taxon>
        <taxon>Nematocera</taxon>
        <taxon>Culicoidea</taxon>
        <taxon>Culicidae</taxon>
        <taxon>Culicinae</taxon>
        <taxon>Culicini</taxon>
        <taxon>Culex</taxon>
        <taxon>Culex</taxon>
    </lineage>
</organism>
<dbReference type="SUPFAM" id="SSF52029">
    <property type="entry name" value="GroEL apical domain-like"/>
    <property type="match status" value="1"/>
</dbReference>
<dbReference type="AlphaFoldDB" id="A0ABD1DIT8"/>
<reference evidence="1 2" key="1">
    <citation type="submission" date="2024-05" db="EMBL/GenBank/DDBJ databases">
        <title>Culex pipiens pipiens assembly and annotation.</title>
        <authorList>
            <person name="Alout H."/>
            <person name="Durand T."/>
        </authorList>
    </citation>
    <scope>NUCLEOTIDE SEQUENCE [LARGE SCALE GENOMIC DNA]</scope>
    <source>
        <strain evidence="1">HA-2024</strain>
        <tissue evidence="1">Whole body</tissue>
    </source>
</reference>
<comment type="caution">
    <text evidence="1">The sequence shown here is derived from an EMBL/GenBank/DDBJ whole genome shotgun (WGS) entry which is preliminary data.</text>
</comment>
<evidence type="ECO:0000313" key="2">
    <source>
        <dbReference type="Proteomes" id="UP001562425"/>
    </source>
</evidence>
<evidence type="ECO:0000313" key="1">
    <source>
        <dbReference type="EMBL" id="KAL1399463.1"/>
    </source>
</evidence>
<dbReference type="EMBL" id="JBEHCU010005539">
    <property type="protein sequence ID" value="KAL1399463.1"/>
    <property type="molecule type" value="Genomic_DNA"/>
</dbReference>
<dbReference type="InterPro" id="IPR002423">
    <property type="entry name" value="Cpn60/GroEL/TCP-1"/>
</dbReference>